<accession>A0A395VAH2</accession>
<dbReference type="InterPro" id="IPR008681">
    <property type="entry name" value="Neg-reg_MecA"/>
</dbReference>
<dbReference type="Gene3D" id="3.30.70.1950">
    <property type="match status" value="1"/>
</dbReference>
<dbReference type="AlphaFoldDB" id="A0A395VAH2"/>
<comment type="caution">
    <text evidence="2">The sequence shown here is derived from an EMBL/GenBank/DDBJ whole genome shotgun (WGS) entry which is preliminary data.</text>
</comment>
<dbReference type="PANTHER" id="PTHR39161:SF1">
    <property type="entry name" value="ADAPTER PROTEIN MECA 1"/>
    <property type="match status" value="1"/>
</dbReference>
<proteinExistence type="inferred from homology"/>
<evidence type="ECO:0000313" key="2">
    <source>
        <dbReference type="EMBL" id="RGS41495.1"/>
    </source>
</evidence>
<dbReference type="PANTHER" id="PTHR39161">
    <property type="entry name" value="ADAPTER PROTEIN MECA"/>
    <property type="match status" value="1"/>
</dbReference>
<evidence type="ECO:0000256" key="1">
    <source>
        <dbReference type="ARBA" id="ARBA00005397"/>
    </source>
</evidence>
<reference evidence="2 3" key="1">
    <citation type="submission" date="2018-08" db="EMBL/GenBank/DDBJ databases">
        <title>A genome reference for cultivated species of the human gut microbiota.</title>
        <authorList>
            <person name="Zou Y."/>
            <person name="Xue W."/>
            <person name="Luo G."/>
        </authorList>
    </citation>
    <scope>NUCLEOTIDE SEQUENCE [LARGE SCALE GENOMIC DNA]</scope>
    <source>
        <strain evidence="2 3">AF22-12AC</strain>
    </source>
</reference>
<evidence type="ECO:0000313" key="3">
    <source>
        <dbReference type="Proteomes" id="UP000266172"/>
    </source>
</evidence>
<gene>
    <name evidence="2" type="ORF">DWX93_05085</name>
</gene>
<sequence>MEIEHIGDNKIRCALTEQEIESLGYDIDEIIANSEITQEFMHTVLELVEEQEHIQMEGISPMVKAELLQDHSMAITFGADKEVSLRDLVNTVSHMISQLDPDAALGKQAKAEEGNAQAAADTADTAVAAGTHKRTDPMICALRFSSFENMRRMSLLAFRGKIPKSSLYKMDGAYYLILDFTGFAKEEMRPFAFGTIEYDDAHYSDQGHIAHIREQGICIMKKQALEMLMQL</sequence>
<dbReference type="Pfam" id="PF05389">
    <property type="entry name" value="MecA"/>
    <property type="match status" value="1"/>
</dbReference>
<name>A0A395VAH2_9FIRM</name>
<dbReference type="EMBL" id="QRVL01000002">
    <property type="protein sequence ID" value="RGS41495.1"/>
    <property type="molecule type" value="Genomic_DNA"/>
</dbReference>
<protein>
    <submittedName>
        <fullName evidence="2">Adaptor protein MecA</fullName>
    </submittedName>
</protein>
<dbReference type="Proteomes" id="UP000266172">
    <property type="component" value="Unassembled WGS sequence"/>
</dbReference>
<comment type="similarity">
    <text evidence="1">Belongs to the MecA family.</text>
</comment>
<organism evidence="2 3">
    <name type="scientific">Roseburia hominis</name>
    <dbReference type="NCBI Taxonomy" id="301301"/>
    <lineage>
        <taxon>Bacteria</taxon>
        <taxon>Bacillati</taxon>
        <taxon>Bacillota</taxon>
        <taxon>Clostridia</taxon>
        <taxon>Lachnospirales</taxon>
        <taxon>Lachnospiraceae</taxon>
        <taxon>Roseburia</taxon>
    </lineage>
</organism>
<dbReference type="RefSeq" id="WP_118096878.1">
    <property type="nucleotide sequence ID" value="NZ_QRVL01000002.1"/>
</dbReference>
<dbReference type="InterPro" id="IPR038471">
    <property type="entry name" value="MecA_C_sf"/>
</dbReference>